<reference evidence="1 2" key="1">
    <citation type="submission" date="2014-04" db="EMBL/GenBank/DDBJ databases">
        <authorList>
            <consortium name="DOE Joint Genome Institute"/>
            <person name="Kuo A."/>
            <person name="Ruytinx J."/>
            <person name="Rineau F."/>
            <person name="Colpaert J."/>
            <person name="Kohler A."/>
            <person name="Nagy L.G."/>
            <person name="Floudas D."/>
            <person name="Copeland A."/>
            <person name="Barry K.W."/>
            <person name="Cichocki N."/>
            <person name="Veneault-Fourrey C."/>
            <person name="LaButti K."/>
            <person name="Lindquist E.A."/>
            <person name="Lipzen A."/>
            <person name="Lundell T."/>
            <person name="Morin E."/>
            <person name="Murat C."/>
            <person name="Sun H."/>
            <person name="Tunlid A."/>
            <person name="Henrissat B."/>
            <person name="Grigoriev I.V."/>
            <person name="Hibbett D.S."/>
            <person name="Martin F."/>
            <person name="Nordberg H.P."/>
            <person name="Cantor M.N."/>
            <person name="Hua S.X."/>
        </authorList>
    </citation>
    <scope>NUCLEOTIDE SEQUENCE [LARGE SCALE GENOMIC DNA]</scope>
    <source>
        <strain evidence="1 2">UH-Slu-Lm8-n1</strain>
    </source>
</reference>
<dbReference type="AlphaFoldDB" id="A0A0D0BI15"/>
<name>A0A0D0BI15_9AGAM</name>
<keyword evidence="2" id="KW-1185">Reference proteome</keyword>
<accession>A0A0D0BI15</accession>
<dbReference type="Proteomes" id="UP000054485">
    <property type="component" value="Unassembled WGS sequence"/>
</dbReference>
<evidence type="ECO:0000313" key="1">
    <source>
        <dbReference type="EMBL" id="KIK45697.1"/>
    </source>
</evidence>
<protein>
    <submittedName>
        <fullName evidence="1">Uncharacterized protein</fullName>
    </submittedName>
</protein>
<dbReference type="InParanoid" id="A0A0D0BI15"/>
<gene>
    <name evidence="1" type="ORF">CY34DRAFT_801322</name>
</gene>
<evidence type="ECO:0000313" key="2">
    <source>
        <dbReference type="Proteomes" id="UP000054485"/>
    </source>
</evidence>
<dbReference type="EMBL" id="KN835169">
    <property type="protein sequence ID" value="KIK45697.1"/>
    <property type="molecule type" value="Genomic_DNA"/>
</dbReference>
<proteinExistence type="predicted"/>
<dbReference type="HOGENOM" id="CLU_2795655_0_0_1"/>
<reference evidence="2" key="2">
    <citation type="submission" date="2015-01" db="EMBL/GenBank/DDBJ databases">
        <title>Evolutionary Origins and Diversification of the Mycorrhizal Mutualists.</title>
        <authorList>
            <consortium name="DOE Joint Genome Institute"/>
            <consortium name="Mycorrhizal Genomics Consortium"/>
            <person name="Kohler A."/>
            <person name="Kuo A."/>
            <person name="Nagy L.G."/>
            <person name="Floudas D."/>
            <person name="Copeland A."/>
            <person name="Barry K.W."/>
            <person name="Cichocki N."/>
            <person name="Veneault-Fourrey C."/>
            <person name="LaButti K."/>
            <person name="Lindquist E.A."/>
            <person name="Lipzen A."/>
            <person name="Lundell T."/>
            <person name="Morin E."/>
            <person name="Murat C."/>
            <person name="Riley R."/>
            <person name="Ohm R."/>
            <person name="Sun H."/>
            <person name="Tunlid A."/>
            <person name="Henrissat B."/>
            <person name="Grigoriev I.V."/>
            <person name="Hibbett D.S."/>
            <person name="Martin F."/>
        </authorList>
    </citation>
    <scope>NUCLEOTIDE SEQUENCE [LARGE SCALE GENOMIC DNA]</scope>
    <source>
        <strain evidence="2">UH-Slu-Lm8-n1</strain>
    </source>
</reference>
<sequence>MDFASRSKRWNSLAAQMNQKMNMVTTMHPLATDATMATVADLNTLYRMAIAKYIILIKNKVTISPVME</sequence>
<organism evidence="1 2">
    <name type="scientific">Suillus luteus UH-Slu-Lm8-n1</name>
    <dbReference type="NCBI Taxonomy" id="930992"/>
    <lineage>
        <taxon>Eukaryota</taxon>
        <taxon>Fungi</taxon>
        <taxon>Dikarya</taxon>
        <taxon>Basidiomycota</taxon>
        <taxon>Agaricomycotina</taxon>
        <taxon>Agaricomycetes</taxon>
        <taxon>Agaricomycetidae</taxon>
        <taxon>Boletales</taxon>
        <taxon>Suillineae</taxon>
        <taxon>Suillaceae</taxon>
        <taxon>Suillus</taxon>
    </lineage>
</organism>